<proteinExistence type="predicted"/>
<evidence type="ECO:0000313" key="1">
    <source>
        <dbReference type="EMBL" id="KAA6352212.1"/>
    </source>
</evidence>
<name>A0A5J4T2R9_9ZZZZ</name>
<accession>A0A5J4T2R9</accession>
<reference evidence="1" key="1">
    <citation type="submission" date="2019-03" db="EMBL/GenBank/DDBJ databases">
        <title>Single cell metagenomics reveals metabolic interactions within the superorganism composed of flagellate Streblomastix strix and complex community of Bacteroidetes bacteria on its surface.</title>
        <authorList>
            <person name="Treitli S.C."/>
            <person name="Kolisko M."/>
            <person name="Husnik F."/>
            <person name="Keeling P."/>
            <person name="Hampl V."/>
        </authorList>
    </citation>
    <scope>NUCLEOTIDE SEQUENCE</scope>
    <source>
        <strain evidence="1">STM</strain>
    </source>
</reference>
<comment type="caution">
    <text evidence="1">The sequence shown here is derived from an EMBL/GenBank/DDBJ whole genome shotgun (WGS) entry which is preliminary data.</text>
</comment>
<dbReference type="AlphaFoldDB" id="A0A5J4T2R9"/>
<dbReference type="EMBL" id="SNRY01000004">
    <property type="protein sequence ID" value="KAA6352212.1"/>
    <property type="molecule type" value="Genomic_DNA"/>
</dbReference>
<organism evidence="1">
    <name type="scientific">termite gut metagenome</name>
    <dbReference type="NCBI Taxonomy" id="433724"/>
    <lineage>
        <taxon>unclassified sequences</taxon>
        <taxon>metagenomes</taxon>
        <taxon>organismal metagenomes</taxon>
    </lineage>
</organism>
<protein>
    <submittedName>
        <fullName evidence="1">Uncharacterized protein</fullName>
    </submittedName>
</protein>
<gene>
    <name evidence="1" type="ORF">EZS27_000394</name>
</gene>
<sequence>MTDDVSECIEKNKSIRIWVLSCAGKSIFIGFPAEIVSVEKYNIVSAYLRYDNSNVAF</sequence>